<reference evidence="2" key="1">
    <citation type="submission" date="2023-03" db="EMBL/GenBank/DDBJ databases">
        <authorList>
            <person name="Julca I."/>
        </authorList>
    </citation>
    <scope>NUCLEOTIDE SEQUENCE</scope>
</reference>
<evidence type="ECO:0000313" key="2">
    <source>
        <dbReference type="EMBL" id="CAI9093203.1"/>
    </source>
</evidence>
<dbReference type="Proteomes" id="UP001161247">
    <property type="component" value="Chromosome 2"/>
</dbReference>
<sequence length="216" mass="23955">MEKKSGEEELKHLGFVKVAAINAVVCISHLYDYAKQNSGSFKSTLETVENAVTTVVRPVYGRFKGVPDDALVFLDMKVDELSNQFDKCAPPVAKSLASKVQQLVKQASEVAAYLAREVIVSGPCATFSSAASLSKNFFVSKLAFLWYEINRFPPVHLVGNMALPTVAYFSERYNNFTSKMDARGYHVFGYFPLVPIDDFIKAYKQVEAAAVVKKDD</sequence>
<dbReference type="PANTHER" id="PTHR33732">
    <property type="entry name" value="REF/SRPP-LIKE PROTEIN OS05G0151300/LOC_OS05G05940"/>
    <property type="match status" value="1"/>
</dbReference>
<dbReference type="AlphaFoldDB" id="A0AAV1CDV2"/>
<dbReference type="EMBL" id="OX459119">
    <property type="protein sequence ID" value="CAI9093203.1"/>
    <property type="molecule type" value="Genomic_DNA"/>
</dbReference>
<proteinExistence type="inferred from homology"/>
<keyword evidence="3" id="KW-1185">Reference proteome</keyword>
<accession>A0AAV1CDV2</accession>
<evidence type="ECO:0000256" key="1">
    <source>
        <dbReference type="ARBA" id="ARBA00009737"/>
    </source>
</evidence>
<dbReference type="PANTHER" id="PTHR33732:SF2">
    <property type="entry name" value="REF_SRPP-LIKE PROTEIN"/>
    <property type="match status" value="1"/>
</dbReference>
<dbReference type="Pfam" id="PF05755">
    <property type="entry name" value="REF"/>
    <property type="match status" value="1"/>
</dbReference>
<organism evidence="2 3">
    <name type="scientific">Oldenlandia corymbosa var. corymbosa</name>
    <dbReference type="NCBI Taxonomy" id="529605"/>
    <lineage>
        <taxon>Eukaryota</taxon>
        <taxon>Viridiplantae</taxon>
        <taxon>Streptophyta</taxon>
        <taxon>Embryophyta</taxon>
        <taxon>Tracheophyta</taxon>
        <taxon>Spermatophyta</taxon>
        <taxon>Magnoliopsida</taxon>
        <taxon>eudicotyledons</taxon>
        <taxon>Gunneridae</taxon>
        <taxon>Pentapetalae</taxon>
        <taxon>asterids</taxon>
        <taxon>lamiids</taxon>
        <taxon>Gentianales</taxon>
        <taxon>Rubiaceae</taxon>
        <taxon>Rubioideae</taxon>
        <taxon>Spermacoceae</taxon>
        <taxon>Hedyotis-Oldenlandia complex</taxon>
        <taxon>Oldenlandia</taxon>
    </lineage>
</organism>
<evidence type="ECO:0000313" key="3">
    <source>
        <dbReference type="Proteomes" id="UP001161247"/>
    </source>
</evidence>
<gene>
    <name evidence="2" type="ORF">OLC1_LOCUS4677</name>
</gene>
<comment type="similarity">
    <text evidence="1">Belongs to the REF/SRPP family.</text>
</comment>
<dbReference type="InterPro" id="IPR008802">
    <property type="entry name" value="REF"/>
</dbReference>
<protein>
    <submittedName>
        <fullName evidence="2">OLC1v1028643C1</fullName>
    </submittedName>
</protein>
<name>A0AAV1CDV2_OLDCO</name>